<keyword evidence="1" id="KW-0496">Mitochondrion</keyword>
<reference evidence="1" key="1">
    <citation type="journal article" date="2015" name="Genome Biol. Evol.">
        <title>Organellar Genomes of White Spruce (Picea glauca): Assembly and Annotation.</title>
        <authorList>
            <person name="Jackman S.D."/>
            <person name="Warren R.L."/>
            <person name="Gibb E.A."/>
            <person name="Vandervalk B.P."/>
            <person name="Mohamadi H."/>
            <person name="Chu J."/>
            <person name="Raymond A."/>
            <person name="Pleasance S."/>
            <person name="Coope R."/>
            <person name="Wildung M.R."/>
            <person name="Ritland C.E."/>
            <person name="Bousquet J."/>
            <person name="Jones S.J."/>
            <person name="Bohlmann J."/>
            <person name="Birol I."/>
        </authorList>
    </citation>
    <scope>NUCLEOTIDE SEQUENCE [LARGE SCALE GENOMIC DNA]</scope>
    <source>
        <tissue evidence="1">Flushing bud</tissue>
    </source>
</reference>
<evidence type="ECO:0000313" key="1">
    <source>
        <dbReference type="EMBL" id="KUM50936.1"/>
    </source>
</evidence>
<geneLocation type="mitochondrion" evidence="1"/>
<dbReference type="EMBL" id="LKAM01000001">
    <property type="protein sequence ID" value="KUM50936.1"/>
    <property type="molecule type" value="Genomic_DNA"/>
</dbReference>
<sequence length="93" mass="10639">MLLESITPFLSLPSGLLLLVNLPPVPVLLLASERGLQLVLDPSLSKRLHCRHRLHRHCLLFQIRLYLQVKMLNKFSLLFVMIYLHTKGCAPSL</sequence>
<organism evidence="1">
    <name type="scientific">Picea glauca</name>
    <name type="common">White spruce</name>
    <name type="synonym">Pinus glauca</name>
    <dbReference type="NCBI Taxonomy" id="3330"/>
    <lineage>
        <taxon>Eukaryota</taxon>
        <taxon>Viridiplantae</taxon>
        <taxon>Streptophyta</taxon>
        <taxon>Embryophyta</taxon>
        <taxon>Tracheophyta</taxon>
        <taxon>Spermatophyta</taxon>
        <taxon>Pinopsida</taxon>
        <taxon>Pinidae</taxon>
        <taxon>Conifers I</taxon>
        <taxon>Pinales</taxon>
        <taxon>Pinaceae</taxon>
        <taxon>Picea</taxon>
    </lineage>
</organism>
<accession>A0A101M4I3</accession>
<protein>
    <submittedName>
        <fullName evidence="1">Uncharacterized protein</fullName>
    </submittedName>
</protein>
<comment type="caution">
    <text evidence="1">The sequence shown here is derived from an EMBL/GenBank/DDBJ whole genome shotgun (WGS) entry which is preliminary data.</text>
</comment>
<proteinExistence type="predicted"/>
<dbReference type="AlphaFoldDB" id="A0A101M4I3"/>
<gene>
    <name evidence="1" type="ORF">ABT39_MTgene782</name>
</gene>
<name>A0A101M4I3_PICGL</name>